<protein>
    <submittedName>
        <fullName evidence="2">Cyclic nucleotide-binding domain-containing protein</fullName>
    </submittedName>
</protein>
<organism evidence="2 3">
    <name type="scientific">Terrimicrobium sacchariphilum</name>
    <dbReference type="NCBI Taxonomy" id="690879"/>
    <lineage>
        <taxon>Bacteria</taxon>
        <taxon>Pseudomonadati</taxon>
        <taxon>Verrucomicrobiota</taxon>
        <taxon>Terrimicrobiia</taxon>
        <taxon>Terrimicrobiales</taxon>
        <taxon>Terrimicrobiaceae</taxon>
        <taxon>Terrimicrobium</taxon>
    </lineage>
</organism>
<keyword evidence="3" id="KW-1185">Reference proteome</keyword>
<dbReference type="InterPro" id="IPR000595">
    <property type="entry name" value="cNMP-bd_dom"/>
</dbReference>
<dbReference type="Proteomes" id="UP000076023">
    <property type="component" value="Unassembled WGS sequence"/>
</dbReference>
<dbReference type="PROSITE" id="PS50042">
    <property type="entry name" value="CNMP_BINDING_3"/>
    <property type="match status" value="1"/>
</dbReference>
<sequence length="159" mass="18157">MSILSPIQTMSTVLTQHPFWKNLPSQFFPILEEHATYQDFRAKEKMFSKGQNADYFYLIIEGRVTIETPFVPGEGVISVQHVGAGEPLGWSWFFPPHKWHFTARAVEPTRCIVFDAARLRQLADADPAFGYQLAMRVGTLVTERLQATRSRLLNICEVV</sequence>
<dbReference type="STRING" id="690879.TSACC_21644"/>
<dbReference type="InterPro" id="IPR014710">
    <property type="entry name" value="RmlC-like_jellyroll"/>
</dbReference>
<dbReference type="OrthoDB" id="190787at2"/>
<reference evidence="3" key="1">
    <citation type="journal article" date="2017" name="Genome Announc.">
        <title>Draft Genome Sequence of Terrimicrobium sacchariphilum NM-5T, a Facultative Anaerobic Soil Bacterium of the Class Spartobacteria.</title>
        <authorList>
            <person name="Qiu Y.L."/>
            <person name="Tourlousse D.M."/>
            <person name="Matsuura N."/>
            <person name="Ohashi A."/>
            <person name="Sekiguchi Y."/>
        </authorList>
    </citation>
    <scope>NUCLEOTIDE SEQUENCE [LARGE SCALE GENOMIC DNA]</scope>
    <source>
        <strain evidence="3">NM-5</strain>
    </source>
</reference>
<dbReference type="EMBL" id="BDCO01000002">
    <property type="protein sequence ID" value="GAT33233.1"/>
    <property type="molecule type" value="Genomic_DNA"/>
</dbReference>
<gene>
    <name evidence="2" type="ORF">TSACC_21644</name>
</gene>
<dbReference type="Gene3D" id="2.60.120.10">
    <property type="entry name" value="Jelly Rolls"/>
    <property type="match status" value="1"/>
</dbReference>
<dbReference type="Pfam" id="PF00027">
    <property type="entry name" value="cNMP_binding"/>
    <property type="match status" value="1"/>
</dbReference>
<dbReference type="AlphaFoldDB" id="A0A146G797"/>
<evidence type="ECO:0000313" key="2">
    <source>
        <dbReference type="EMBL" id="GAT33233.1"/>
    </source>
</evidence>
<evidence type="ECO:0000259" key="1">
    <source>
        <dbReference type="PROSITE" id="PS50042"/>
    </source>
</evidence>
<dbReference type="InParanoid" id="A0A146G797"/>
<dbReference type="SUPFAM" id="SSF51206">
    <property type="entry name" value="cAMP-binding domain-like"/>
    <property type="match status" value="1"/>
</dbReference>
<dbReference type="InterPro" id="IPR018490">
    <property type="entry name" value="cNMP-bd_dom_sf"/>
</dbReference>
<dbReference type="CDD" id="cd00038">
    <property type="entry name" value="CAP_ED"/>
    <property type="match status" value="1"/>
</dbReference>
<comment type="caution">
    <text evidence="2">The sequence shown here is derived from an EMBL/GenBank/DDBJ whole genome shotgun (WGS) entry which is preliminary data.</text>
</comment>
<dbReference type="RefSeq" id="WP_146177135.1">
    <property type="nucleotide sequence ID" value="NZ_BDCO01000002.1"/>
</dbReference>
<accession>A0A146G797</accession>
<name>A0A146G797_TERSA</name>
<evidence type="ECO:0000313" key="3">
    <source>
        <dbReference type="Proteomes" id="UP000076023"/>
    </source>
</evidence>
<feature type="domain" description="Cyclic nucleotide-binding" evidence="1">
    <location>
        <begin position="19"/>
        <end position="122"/>
    </location>
</feature>
<proteinExistence type="predicted"/>